<gene>
    <name evidence="2" type="ORF">P154DRAFT_527724</name>
</gene>
<dbReference type="AlphaFoldDB" id="A0A6A5VXQ7"/>
<accession>A0A6A5VXQ7</accession>
<dbReference type="Proteomes" id="UP000799779">
    <property type="component" value="Unassembled WGS sequence"/>
</dbReference>
<proteinExistence type="predicted"/>
<organism evidence="2 3">
    <name type="scientific">Amniculicola lignicola CBS 123094</name>
    <dbReference type="NCBI Taxonomy" id="1392246"/>
    <lineage>
        <taxon>Eukaryota</taxon>
        <taxon>Fungi</taxon>
        <taxon>Dikarya</taxon>
        <taxon>Ascomycota</taxon>
        <taxon>Pezizomycotina</taxon>
        <taxon>Dothideomycetes</taxon>
        <taxon>Pleosporomycetidae</taxon>
        <taxon>Pleosporales</taxon>
        <taxon>Amniculicolaceae</taxon>
        <taxon>Amniculicola</taxon>
    </lineage>
</organism>
<evidence type="ECO:0000313" key="3">
    <source>
        <dbReference type="Proteomes" id="UP000799779"/>
    </source>
</evidence>
<protein>
    <submittedName>
        <fullName evidence="2">Uncharacterized protein</fullName>
    </submittedName>
</protein>
<feature type="chain" id="PRO_5025371519" evidence="1">
    <location>
        <begin position="20"/>
        <end position="260"/>
    </location>
</feature>
<reference evidence="2" key="1">
    <citation type="journal article" date="2020" name="Stud. Mycol.">
        <title>101 Dothideomycetes genomes: a test case for predicting lifestyles and emergence of pathogens.</title>
        <authorList>
            <person name="Haridas S."/>
            <person name="Albert R."/>
            <person name="Binder M."/>
            <person name="Bloem J."/>
            <person name="Labutti K."/>
            <person name="Salamov A."/>
            <person name="Andreopoulos B."/>
            <person name="Baker S."/>
            <person name="Barry K."/>
            <person name="Bills G."/>
            <person name="Bluhm B."/>
            <person name="Cannon C."/>
            <person name="Castanera R."/>
            <person name="Culley D."/>
            <person name="Daum C."/>
            <person name="Ezra D."/>
            <person name="Gonzalez J."/>
            <person name="Henrissat B."/>
            <person name="Kuo A."/>
            <person name="Liang C."/>
            <person name="Lipzen A."/>
            <person name="Lutzoni F."/>
            <person name="Magnuson J."/>
            <person name="Mondo S."/>
            <person name="Nolan M."/>
            <person name="Ohm R."/>
            <person name="Pangilinan J."/>
            <person name="Park H.-J."/>
            <person name="Ramirez L."/>
            <person name="Alfaro M."/>
            <person name="Sun H."/>
            <person name="Tritt A."/>
            <person name="Yoshinaga Y."/>
            <person name="Zwiers L.-H."/>
            <person name="Turgeon B."/>
            <person name="Goodwin S."/>
            <person name="Spatafora J."/>
            <person name="Crous P."/>
            <person name="Grigoriev I."/>
        </authorList>
    </citation>
    <scope>NUCLEOTIDE SEQUENCE</scope>
    <source>
        <strain evidence="2">CBS 123094</strain>
    </source>
</reference>
<feature type="signal peptide" evidence="1">
    <location>
        <begin position="1"/>
        <end position="19"/>
    </location>
</feature>
<sequence>MLLLLSFVILLAFMTGKMLLPCFVYCWVSPNRPADSKNSELAMETHSSLLSLPMELRLLMYDYMTLSPLSEGADDWTGLYYSCWQTVDEMQGYLKPLQGVKDFLDTEEERWNEWHGGWPLRALPRYSFGVLVEVSLSLPANLVHDRNLELITFNRLSPLFKLYINHLVLKLPGIPHGDLKSIPRAWHAYYDRFQQLNCKTLTITLEHMVGAEGGRSKSTSLDNTFKCKGCVIPYTLTIVQDKDDDHVEKVYHSATRFRPI</sequence>
<dbReference type="OrthoDB" id="3788568at2759"/>
<evidence type="ECO:0000313" key="2">
    <source>
        <dbReference type="EMBL" id="KAF1993488.1"/>
    </source>
</evidence>
<name>A0A6A5VXQ7_9PLEO</name>
<keyword evidence="3" id="KW-1185">Reference proteome</keyword>
<evidence type="ECO:0000256" key="1">
    <source>
        <dbReference type="SAM" id="SignalP"/>
    </source>
</evidence>
<dbReference type="EMBL" id="ML977701">
    <property type="protein sequence ID" value="KAF1993488.1"/>
    <property type="molecule type" value="Genomic_DNA"/>
</dbReference>
<keyword evidence="1" id="KW-0732">Signal</keyword>